<protein>
    <submittedName>
        <fullName evidence="2">Alpha/beta fold hydrolase</fullName>
    </submittedName>
</protein>
<evidence type="ECO:0000313" key="2">
    <source>
        <dbReference type="EMBL" id="MBK1814076.1"/>
    </source>
</evidence>
<dbReference type="Proteomes" id="UP000600139">
    <property type="component" value="Unassembled WGS sequence"/>
</dbReference>
<dbReference type="SUPFAM" id="SSF53474">
    <property type="entry name" value="alpha/beta-Hydrolases"/>
    <property type="match status" value="1"/>
</dbReference>
<feature type="domain" description="AB hydrolase-1" evidence="1">
    <location>
        <begin position="271"/>
        <end position="531"/>
    </location>
</feature>
<dbReference type="RefSeq" id="WP_200349042.1">
    <property type="nucleotide sequence ID" value="NZ_BAABHZ010000005.1"/>
</dbReference>
<accession>A0A934QZG5</accession>
<dbReference type="InterPro" id="IPR000073">
    <property type="entry name" value="AB_hydrolase_1"/>
</dbReference>
<organism evidence="2 3">
    <name type="scientific">Luteolibacter yonseiensis</name>
    <dbReference type="NCBI Taxonomy" id="1144680"/>
    <lineage>
        <taxon>Bacteria</taxon>
        <taxon>Pseudomonadati</taxon>
        <taxon>Verrucomicrobiota</taxon>
        <taxon>Verrucomicrobiia</taxon>
        <taxon>Verrucomicrobiales</taxon>
        <taxon>Verrucomicrobiaceae</taxon>
        <taxon>Luteolibacter</taxon>
    </lineage>
</organism>
<evidence type="ECO:0000313" key="3">
    <source>
        <dbReference type="Proteomes" id="UP000600139"/>
    </source>
</evidence>
<keyword evidence="3" id="KW-1185">Reference proteome</keyword>
<comment type="caution">
    <text evidence="2">The sequence shown here is derived from an EMBL/GenBank/DDBJ whole genome shotgun (WGS) entry which is preliminary data.</text>
</comment>
<evidence type="ECO:0000259" key="1">
    <source>
        <dbReference type="Pfam" id="PF12697"/>
    </source>
</evidence>
<gene>
    <name evidence="2" type="ORF">JIN84_00450</name>
</gene>
<proteinExistence type="predicted"/>
<dbReference type="Gene3D" id="3.40.50.1820">
    <property type="entry name" value="alpha/beta hydrolase"/>
    <property type="match status" value="1"/>
</dbReference>
<dbReference type="Pfam" id="PF12697">
    <property type="entry name" value="Abhydrolase_6"/>
    <property type="match status" value="1"/>
</dbReference>
<sequence>MNPPRFIAPLSIVFLLCHCASTTSVKNHVPRPPEDVPAEVAEENRRTMALAKRDPAGSLGFALSSARAMENRIMAGDRSPATFNAYNYAVARAVDAIDKAGLDPWAAPVLVPGTGGAWRLRASLARPEPRLTPSNYRMISVDAFNVGGTYFKTLEKKDGVGAPVAVVVKHPDKSLKHTLSETTMYGTATVTISFQGDRADLVLHESLREDEVTLKGRTFPLAADYSTPLALLLDHQKVEKLGLVRLLDPERYADTARLTRLQLYDPERVPVLLVHGLDSTPATWTPMLNELRADPVIRKRCQFWVFSYPSGYPYPYSATLLRRQLDAIGRQFPGHKPVVMLGHSMGGDIARLMLTDSGDTLWRAYFGKPPEETVIPGKFRGQLEETLVFRHRQDISRTIFISTPHRGSEIAINSFGRLFSRLVRVPRLLADTRDALVNVITLDATALTLDRAPSSIDTLAPNNRFVKAIGKIPIAREEKYHSIIGDRGKGDTPHSSDGVVPYWSSHLDGALSEKIVPSGHSAHQNPQAIAEVRRILLLHLRDAP</sequence>
<dbReference type="InterPro" id="IPR029058">
    <property type="entry name" value="AB_hydrolase_fold"/>
</dbReference>
<name>A0A934QZG5_9BACT</name>
<dbReference type="EMBL" id="JAENIK010000001">
    <property type="protein sequence ID" value="MBK1814076.1"/>
    <property type="molecule type" value="Genomic_DNA"/>
</dbReference>
<keyword evidence="2" id="KW-0378">Hydrolase</keyword>
<reference evidence="2" key="1">
    <citation type="submission" date="2021-01" db="EMBL/GenBank/DDBJ databases">
        <title>Modified the classification status of verrucomicrobia.</title>
        <authorList>
            <person name="Feng X."/>
        </authorList>
    </citation>
    <scope>NUCLEOTIDE SEQUENCE</scope>
    <source>
        <strain evidence="2">JCM 18052</strain>
    </source>
</reference>
<dbReference type="GO" id="GO:0016787">
    <property type="term" value="F:hydrolase activity"/>
    <property type="evidence" value="ECO:0007669"/>
    <property type="project" value="UniProtKB-KW"/>
</dbReference>
<dbReference type="AlphaFoldDB" id="A0A934QZG5"/>